<name>A0A9W6FUK5_9BACT</name>
<dbReference type="EMBL" id="BSDR01000001">
    <property type="protein sequence ID" value="GLI35166.1"/>
    <property type="molecule type" value="Genomic_DNA"/>
</dbReference>
<dbReference type="RefSeq" id="WP_281794770.1">
    <property type="nucleotide sequence ID" value="NZ_BSDR01000001.1"/>
</dbReference>
<gene>
    <name evidence="1" type="ORF">DAMNIGENAA_25990</name>
</gene>
<dbReference type="Proteomes" id="UP001144372">
    <property type="component" value="Unassembled WGS sequence"/>
</dbReference>
<protein>
    <submittedName>
        <fullName evidence="1">Uncharacterized protein</fullName>
    </submittedName>
</protein>
<organism evidence="1 2">
    <name type="scientific">Desulforhabdus amnigena</name>
    <dbReference type="NCBI Taxonomy" id="40218"/>
    <lineage>
        <taxon>Bacteria</taxon>
        <taxon>Pseudomonadati</taxon>
        <taxon>Thermodesulfobacteriota</taxon>
        <taxon>Syntrophobacteria</taxon>
        <taxon>Syntrophobacterales</taxon>
        <taxon>Syntrophobacteraceae</taxon>
        <taxon>Desulforhabdus</taxon>
    </lineage>
</organism>
<proteinExistence type="predicted"/>
<dbReference type="AlphaFoldDB" id="A0A9W6FUK5"/>
<evidence type="ECO:0000313" key="2">
    <source>
        <dbReference type="Proteomes" id="UP001144372"/>
    </source>
</evidence>
<reference evidence="1" key="1">
    <citation type="submission" date="2022-12" db="EMBL/GenBank/DDBJ databases">
        <title>Reference genome sequencing for broad-spectrum identification of bacterial and archaeal isolates by mass spectrometry.</title>
        <authorList>
            <person name="Sekiguchi Y."/>
            <person name="Tourlousse D.M."/>
        </authorList>
    </citation>
    <scope>NUCLEOTIDE SEQUENCE</scope>
    <source>
        <strain evidence="1">ASRB1</strain>
    </source>
</reference>
<keyword evidence="2" id="KW-1185">Reference proteome</keyword>
<accession>A0A9W6FUK5</accession>
<comment type="caution">
    <text evidence="1">The sequence shown here is derived from an EMBL/GenBank/DDBJ whole genome shotgun (WGS) entry which is preliminary data.</text>
</comment>
<evidence type="ECO:0000313" key="1">
    <source>
        <dbReference type="EMBL" id="GLI35166.1"/>
    </source>
</evidence>
<sequence>MTATNNSPSDMLTALSEKYRMGDQPSPQEIEALLKLCRMPPGDMREAALSLLLHPPVCRELDYHRWLTYYLMDSNMRIDSLPDPLVELLLDRLAFLGRIPCEPRQKEFFVRLLRNLSPHSRELLFEKTFPLRPFLQYIPPKSLMKSLSEKLPRLFEKRGEMKVVRAGSPHHRNRHQPSRAQWRQLRKKLLTLPEFPPWSQVTLRDLKNMSRSARTGRRLFSLSKEAWLPKGRSLLFAASVRTQAPPLSPMSQIHWDGSSPETLRYFETLLACQAEELRRVRSLAQSVSQSTGRVVLSWHNATLGAAGGWAFESLPHYFSTDSVFESFKENVRSEMEIMEKHRFGGRDRIQDLWALWEKRMVKPKIMHALWESRIRATLDPSSEKGWKRDYQAAKTYLGEKDLSELTDGARLGWHGWVSPHQQVCVEEVVSWRDHREKLWKNGLLSLTALMKEGQKLMDAGRLGSFVLPWIDKFFISSKREQDDEYLPALVEWLESAGVQPLILFWEDTAHIQTPSFQLTLKKMIEKGHPYRGIGIFDTHGSERKKALEIINQEHSCVRLFALRPHSDTHHFRSLSELLRDKDPHFIEAYDSAWKDELCFIYTGTQVLPLLSVQCEMEPFPAWMASKGAKYPFGAYFRRRLRQSVLGEKAPAAEEDAFSTDYSTWANLL</sequence>